<gene>
    <name evidence="1" type="ORF">PVAP13_5NG446240</name>
</gene>
<evidence type="ECO:0000313" key="2">
    <source>
        <dbReference type="Proteomes" id="UP000823388"/>
    </source>
</evidence>
<accession>A0A8T0RYY1</accession>
<sequence>MLCRPKDQGGVGIINTTIMNECLLTKWIWKIQKRPNEVWFKLLDAKYLKGKSFFTSKVQDSSQFWQGLHKVKHLFKWGAVHKVQNGRQTFFWLDTWMGPGPLKIQYPTLFAMCRSPNTMVANCYVNGEWGLDFRRSLTETEAS</sequence>
<organism evidence="1 2">
    <name type="scientific">Panicum virgatum</name>
    <name type="common">Blackwell switchgrass</name>
    <dbReference type="NCBI Taxonomy" id="38727"/>
    <lineage>
        <taxon>Eukaryota</taxon>
        <taxon>Viridiplantae</taxon>
        <taxon>Streptophyta</taxon>
        <taxon>Embryophyta</taxon>
        <taxon>Tracheophyta</taxon>
        <taxon>Spermatophyta</taxon>
        <taxon>Magnoliopsida</taxon>
        <taxon>Liliopsida</taxon>
        <taxon>Poales</taxon>
        <taxon>Poaceae</taxon>
        <taxon>PACMAD clade</taxon>
        <taxon>Panicoideae</taxon>
        <taxon>Panicodae</taxon>
        <taxon>Paniceae</taxon>
        <taxon>Panicinae</taxon>
        <taxon>Panicum</taxon>
        <taxon>Panicum sect. Hiantes</taxon>
    </lineage>
</organism>
<dbReference type="PANTHER" id="PTHR36617">
    <property type="entry name" value="PROTEIN, PUTATIVE-RELATED"/>
    <property type="match status" value="1"/>
</dbReference>
<comment type="caution">
    <text evidence="1">The sequence shown here is derived from an EMBL/GenBank/DDBJ whole genome shotgun (WGS) entry which is preliminary data.</text>
</comment>
<feature type="non-terminal residue" evidence="1">
    <location>
        <position position="143"/>
    </location>
</feature>
<proteinExistence type="predicted"/>
<reference evidence="1" key="1">
    <citation type="submission" date="2020-05" db="EMBL/GenBank/DDBJ databases">
        <title>WGS assembly of Panicum virgatum.</title>
        <authorList>
            <person name="Lovell J.T."/>
            <person name="Jenkins J."/>
            <person name="Shu S."/>
            <person name="Juenger T.E."/>
            <person name="Schmutz J."/>
        </authorList>
    </citation>
    <scope>NUCLEOTIDE SEQUENCE</scope>
    <source>
        <strain evidence="1">AP13</strain>
    </source>
</reference>
<evidence type="ECO:0008006" key="3">
    <source>
        <dbReference type="Google" id="ProtNLM"/>
    </source>
</evidence>
<keyword evidence="2" id="KW-1185">Reference proteome</keyword>
<dbReference type="PANTHER" id="PTHR36617:SF16">
    <property type="entry name" value="OS04G0516500 PROTEIN"/>
    <property type="match status" value="1"/>
</dbReference>
<evidence type="ECO:0000313" key="1">
    <source>
        <dbReference type="EMBL" id="KAG2590684.1"/>
    </source>
</evidence>
<dbReference type="AlphaFoldDB" id="A0A8T0RYY1"/>
<protein>
    <recommendedName>
        <fullName evidence="3">Reverse transcriptase zinc-binding domain-containing protein</fullName>
    </recommendedName>
</protein>
<dbReference type="Proteomes" id="UP000823388">
    <property type="component" value="Chromosome 5N"/>
</dbReference>
<name>A0A8T0RYY1_PANVG</name>
<dbReference type="EMBL" id="CM029046">
    <property type="protein sequence ID" value="KAG2590684.1"/>
    <property type="molecule type" value="Genomic_DNA"/>
</dbReference>